<reference evidence="1" key="1">
    <citation type="submission" date="2020-11" db="EMBL/GenBank/DDBJ databases">
        <title>Sequencing the genomes of 1000 actinobacteria strains.</title>
        <authorList>
            <person name="Klenk H.-P."/>
        </authorList>
    </citation>
    <scope>NUCLEOTIDE SEQUENCE</scope>
    <source>
        <strain evidence="1">DSM 45356</strain>
    </source>
</reference>
<dbReference type="SUPFAM" id="SSF88713">
    <property type="entry name" value="Glycoside hydrolase/deacetylase"/>
    <property type="match status" value="1"/>
</dbReference>
<comment type="caution">
    <text evidence="1">The sequence shown here is derived from an EMBL/GenBank/DDBJ whole genome shotgun (WGS) entry which is preliminary data.</text>
</comment>
<dbReference type="AlphaFoldDB" id="A0A8J7GIM3"/>
<name>A0A8J7GIM3_9ACTN</name>
<protein>
    <recommendedName>
        <fullName evidence="3">NodB homology domain-containing protein</fullName>
    </recommendedName>
</protein>
<dbReference type="Proteomes" id="UP000622552">
    <property type="component" value="Unassembled WGS sequence"/>
</dbReference>
<proteinExistence type="predicted"/>
<dbReference type="InterPro" id="IPR011330">
    <property type="entry name" value="Glyco_hydro/deAcase_b/a-brl"/>
</dbReference>
<dbReference type="EMBL" id="JADOUF010000001">
    <property type="protein sequence ID" value="MBG6137123.1"/>
    <property type="molecule type" value="Genomic_DNA"/>
</dbReference>
<evidence type="ECO:0000313" key="2">
    <source>
        <dbReference type="Proteomes" id="UP000622552"/>
    </source>
</evidence>
<dbReference type="RefSeq" id="WP_197004024.1">
    <property type="nucleotide sequence ID" value="NZ_BONS01000022.1"/>
</dbReference>
<evidence type="ECO:0008006" key="3">
    <source>
        <dbReference type="Google" id="ProtNLM"/>
    </source>
</evidence>
<accession>A0A8J7GIM3</accession>
<organism evidence="1 2">
    <name type="scientific">Longispora fulva</name>
    <dbReference type="NCBI Taxonomy" id="619741"/>
    <lineage>
        <taxon>Bacteria</taxon>
        <taxon>Bacillati</taxon>
        <taxon>Actinomycetota</taxon>
        <taxon>Actinomycetes</taxon>
        <taxon>Micromonosporales</taxon>
        <taxon>Micromonosporaceae</taxon>
        <taxon>Longispora</taxon>
    </lineage>
</organism>
<dbReference type="GO" id="GO:0005975">
    <property type="term" value="P:carbohydrate metabolic process"/>
    <property type="evidence" value="ECO:0007669"/>
    <property type="project" value="InterPro"/>
</dbReference>
<evidence type="ECO:0000313" key="1">
    <source>
        <dbReference type="EMBL" id="MBG6137123.1"/>
    </source>
</evidence>
<sequence>MFTSTHRFAFFEYFRVPYRMIDSSERNVGTVRGPGGGSLRWPLSGGVAGRHDLDGTPLFGHVLPDRTARRLLGPGDWRVDVPILDARGRHVASVWRDGDGDVFLPFDPGEVMHQFWSEGYRSAGRLRPLLVRTYYLVRPALPRRAQLAARRLFARLHRVPAFPAWPVETALHDLQDRLFALLVDVAGQPVPWLDLWPAGHTWAVVLTHDVETAAGCRDLHLLRDIEREHGRPSEWNFVPLRYPVADDVLAGLRAEGCEIGVHGVRHDGRDLGSRRTLRRRLPVMREYAARWGAVGFRSPATQRTWAWMPLLGFDYDMSYHDTAPYEPTPGGGCSWLPYPNGDLVELPITLPQDHTLFTILGHPDESVWLDKAAAIRARGGMMLVLTHPDYATDPRAAAGYRRLLDTVRDDEGAWWANPGEVSAWWRQRAASTVEQVEGGWTVTGPAADSGRVVYALAEAPALATRPTILPNHIISRQDIQHLRDESWAGRAHP</sequence>
<gene>
    <name evidence="1" type="ORF">IW245_003317</name>
</gene>
<keyword evidence="2" id="KW-1185">Reference proteome</keyword>
<dbReference type="Gene3D" id="3.20.20.370">
    <property type="entry name" value="Glycoside hydrolase/deacetylase"/>
    <property type="match status" value="1"/>
</dbReference>